<evidence type="ECO:0000256" key="1">
    <source>
        <dbReference type="ARBA" id="ARBA00010923"/>
    </source>
</evidence>
<evidence type="ECO:0000313" key="6">
    <source>
        <dbReference type="Proteomes" id="UP000002508"/>
    </source>
</evidence>
<dbReference type="CDD" id="cd17260">
    <property type="entry name" value="RMtype1_S_EcoEI-TRD1-CR1_like"/>
    <property type="match status" value="1"/>
</dbReference>
<dbReference type="SUPFAM" id="SSF116734">
    <property type="entry name" value="DNA methylase specificity domain"/>
    <property type="match status" value="2"/>
</dbReference>
<dbReference type="HOGENOM" id="CLU_021095_2_2_0"/>
<dbReference type="STRING" id="326427.Cagg_3297"/>
<evidence type="ECO:0000313" key="5">
    <source>
        <dbReference type="EMBL" id="ACL26146.1"/>
    </source>
</evidence>
<dbReference type="InterPro" id="IPR000055">
    <property type="entry name" value="Restrct_endonuc_typeI_TRD"/>
</dbReference>
<dbReference type="AlphaFoldDB" id="B8G892"/>
<dbReference type="PANTHER" id="PTHR30408:SF13">
    <property type="entry name" value="TYPE I RESTRICTION ENZYME HINDI SPECIFICITY SUBUNIT"/>
    <property type="match status" value="1"/>
</dbReference>
<gene>
    <name evidence="5" type="ordered locus">Cagg_3297</name>
</gene>
<reference evidence="5" key="1">
    <citation type="submission" date="2008-12" db="EMBL/GenBank/DDBJ databases">
        <title>Complete sequence of Chloroflexus aggregans DSM 9485.</title>
        <authorList>
            <consortium name="US DOE Joint Genome Institute"/>
            <person name="Lucas S."/>
            <person name="Copeland A."/>
            <person name="Lapidus A."/>
            <person name="Glavina del Rio T."/>
            <person name="Dalin E."/>
            <person name="Tice H."/>
            <person name="Pitluck S."/>
            <person name="Foster B."/>
            <person name="Larimer F."/>
            <person name="Land M."/>
            <person name="Hauser L."/>
            <person name="Kyrpides N."/>
            <person name="Mikhailova N."/>
            <person name="Bryant D."/>
            <person name="Richardson P."/>
        </authorList>
    </citation>
    <scope>NUCLEOTIDE SEQUENCE</scope>
    <source>
        <strain evidence="5">DSM 9485</strain>
    </source>
</reference>
<proteinExistence type="inferred from homology"/>
<feature type="domain" description="Type I restriction modification DNA specificity" evidence="4">
    <location>
        <begin position="4"/>
        <end position="180"/>
    </location>
</feature>
<comment type="similarity">
    <text evidence="1">Belongs to the type-I restriction system S methylase family.</text>
</comment>
<evidence type="ECO:0000256" key="2">
    <source>
        <dbReference type="ARBA" id="ARBA00022747"/>
    </source>
</evidence>
<dbReference type="PANTHER" id="PTHR30408">
    <property type="entry name" value="TYPE-1 RESTRICTION ENZYME ECOKI SPECIFICITY PROTEIN"/>
    <property type="match status" value="1"/>
</dbReference>
<dbReference type="REBASE" id="19789">
    <property type="entry name" value="S.CagORF3300P"/>
</dbReference>
<accession>B8G892</accession>
<protein>
    <submittedName>
        <fullName evidence="5">Restriction modification system DNA specificity subunit</fullName>
    </submittedName>
</protein>
<dbReference type="InterPro" id="IPR044946">
    <property type="entry name" value="Restrct_endonuc_typeI_TRD_sf"/>
</dbReference>
<dbReference type="Proteomes" id="UP000002508">
    <property type="component" value="Chromosome"/>
</dbReference>
<dbReference type="EMBL" id="CP001337">
    <property type="protein sequence ID" value="ACL26146.1"/>
    <property type="molecule type" value="Genomic_DNA"/>
</dbReference>
<dbReference type="GO" id="GO:0009307">
    <property type="term" value="P:DNA restriction-modification system"/>
    <property type="evidence" value="ECO:0007669"/>
    <property type="project" value="UniProtKB-KW"/>
</dbReference>
<keyword evidence="3" id="KW-0238">DNA-binding</keyword>
<evidence type="ECO:0000259" key="4">
    <source>
        <dbReference type="Pfam" id="PF01420"/>
    </source>
</evidence>
<dbReference type="RefSeq" id="WP_015941993.1">
    <property type="nucleotide sequence ID" value="NC_011831.1"/>
</dbReference>
<keyword evidence="2" id="KW-0680">Restriction system</keyword>
<dbReference type="GO" id="GO:0003677">
    <property type="term" value="F:DNA binding"/>
    <property type="evidence" value="ECO:0007669"/>
    <property type="project" value="UniProtKB-KW"/>
</dbReference>
<dbReference type="InterPro" id="IPR052021">
    <property type="entry name" value="Type-I_RS_S_subunit"/>
</dbReference>
<organism evidence="5 6">
    <name type="scientific">Chloroflexus aggregans (strain MD-66 / DSM 9485)</name>
    <dbReference type="NCBI Taxonomy" id="326427"/>
    <lineage>
        <taxon>Bacteria</taxon>
        <taxon>Bacillati</taxon>
        <taxon>Chloroflexota</taxon>
        <taxon>Chloroflexia</taxon>
        <taxon>Chloroflexales</taxon>
        <taxon>Chloroflexineae</taxon>
        <taxon>Chloroflexaceae</taxon>
        <taxon>Chloroflexus</taxon>
    </lineage>
</organism>
<dbReference type="Pfam" id="PF01420">
    <property type="entry name" value="Methylase_S"/>
    <property type="match status" value="1"/>
</dbReference>
<name>B8G892_CHLAD</name>
<dbReference type="Gene3D" id="3.90.220.20">
    <property type="entry name" value="DNA methylase specificity domains"/>
    <property type="match status" value="2"/>
</dbReference>
<dbReference type="OrthoDB" id="161510at2"/>
<evidence type="ECO:0000256" key="3">
    <source>
        <dbReference type="ARBA" id="ARBA00023125"/>
    </source>
</evidence>
<keyword evidence="6" id="KW-1185">Reference proteome</keyword>
<dbReference type="eggNOG" id="COG0732">
    <property type="taxonomic scope" value="Bacteria"/>
</dbReference>
<dbReference type="CDD" id="cd16961">
    <property type="entry name" value="RMtype1_S_TRD-CR_like"/>
    <property type="match status" value="1"/>
</dbReference>
<dbReference type="KEGG" id="cag:Cagg_3297"/>
<sequence length="430" mass="48299">MAGEWRKARLGEVVRINPDALGSDWPFSYIKYVDISSVGEGSIVEPPRILRLDEAPSRAKRLVREGDTVLSTVRPGRRSMFFVKEPEPEWVVSTGFAVLRPCREYIEPRYLYACVFDRGLTEFLIKREKGAAYPAVLPEDIADAIIKLPPLPEQRAIAHILGTLDDKIELNRRMSETLEQMAQALFKAWFVDFDPVRAKCRGGFETRPYTDLFPDRLMDSELGKIPEGWDVVTLPKLVEINPGRPLRKGEIAPYLDMANMPTRGHAPDQVAHRPFTSGTRFINGDTLVARITPCLENGKTAFVDFLEEGQVGWGSTEYIVLHPKPPLPEEFGYCLARSDAFREFAIQSMTGTSGRQRVQADSIGHFKLPRPPDSVAVAFGRLVKPLFARSSDAVRESRTLAALRDALLTKLISGELRVKDAEKFLRECGL</sequence>